<name>A0A975HKX8_9GAMM</name>
<feature type="compositionally biased region" description="Basic and acidic residues" evidence="5">
    <location>
        <begin position="143"/>
        <end position="155"/>
    </location>
</feature>
<keyword evidence="1 4" id="KW-0963">Cytoplasm</keyword>
<dbReference type="PANTHER" id="PTHR38106:SF1">
    <property type="entry name" value="RNA CHAPERONE PROQ"/>
    <property type="match status" value="1"/>
</dbReference>
<evidence type="ECO:0000313" key="7">
    <source>
        <dbReference type="EMBL" id="QTH71498.1"/>
    </source>
</evidence>
<organism evidence="7 8">
    <name type="scientific">Pseudoalteromonas xiamenensis</name>
    <dbReference type="NCBI Taxonomy" id="882626"/>
    <lineage>
        <taxon>Bacteria</taxon>
        <taxon>Pseudomonadati</taxon>
        <taxon>Pseudomonadota</taxon>
        <taxon>Gammaproteobacteria</taxon>
        <taxon>Alteromonadales</taxon>
        <taxon>Pseudoalteromonadaceae</taxon>
        <taxon>Pseudoalteromonas</taxon>
    </lineage>
</organism>
<comment type="function">
    <text evidence="4">RNA chaperone with significant RNA binding, RNA strand exchange and RNA duplexing activities.</text>
</comment>
<dbReference type="Pfam" id="PF17516">
    <property type="entry name" value="ProQ_C"/>
    <property type="match status" value="1"/>
</dbReference>
<proteinExistence type="inferred from homology"/>
<dbReference type="Gene3D" id="1.10.1710.10">
    <property type="entry name" value="ProQ/FinO domain"/>
    <property type="match status" value="1"/>
</dbReference>
<dbReference type="AlphaFoldDB" id="A0A975HKX8"/>
<protein>
    <recommendedName>
        <fullName evidence="4">RNA chaperone ProQ</fullName>
    </recommendedName>
</protein>
<accession>A0A975HKX8</accession>
<evidence type="ECO:0000259" key="6">
    <source>
        <dbReference type="SMART" id="SM00945"/>
    </source>
</evidence>
<dbReference type="KEGG" id="pxi:J5O05_00425"/>
<dbReference type="GO" id="GO:0005829">
    <property type="term" value="C:cytosol"/>
    <property type="evidence" value="ECO:0007669"/>
    <property type="project" value="TreeGrafter"/>
</dbReference>
<dbReference type="SMART" id="SM00945">
    <property type="entry name" value="ProQ"/>
    <property type="match status" value="1"/>
</dbReference>
<dbReference type="InterPro" id="IPR016103">
    <property type="entry name" value="ProQ/FinO"/>
</dbReference>
<dbReference type="InterPro" id="IPR036442">
    <property type="entry name" value="ProQ/FinO_sf"/>
</dbReference>
<feature type="domain" description="ProQ/FinO" evidence="6">
    <location>
        <begin position="5"/>
        <end position="119"/>
    </location>
</feature>
<evidence type="ECO:0000256" key="3">
    <source>
        <dbReference type="ARBA" id="ARBA00023186"/>
    </source>
</evidence>
<evidence type="ECO:0000256" key="5">
    <source>
        <dbReference type="SAM" id="MobiDB-lite"/>
    </source>
</evidence>
<dbReference type="HAMAP" id="MF_00749">
    <property type="entry name" value="ProQ"/>
    <property type="match status" value="1"/>
</dbReference>
<feature type="compositionally biased region" description="Basic residues" evidence="5">
    <location>
        <begin position="109"/>
        <end position="122"/>
    </location>
</feature>
<evidence type="ECO:0000313" key="8">
    <source>
        <dbReference type="Proteomes" id="UP000664904"/>
    </source>
</evidence>
<dbReference type="InterPro" id="IPR035236">
    <property type="entry name" value="ProQ_C"/>
</dbReference>
<keyword evidence="8" id="KW-1185">Reference proteome</keyword>
<reference evidence="7" key="1">
    <citation type="submission" date="2021-03" db="EMBL/GenBank/DDBJ databases">
        <title>Complete Genome of Pseudoalteromonas xiamenensis STKMTI.2, a new potential marine bacterium producing anti-Vibrio compounds.</title>
        <authorList>
            <person name="Handayani D.P."/>
            <person name="Isnansetyo A."/>
            <person name="Istiqomah I."/>
            <person name="Jumina J."/>
        </authorList>
    </citation>
    <scope>NUCLEOTIDE SEQUENCE</scope>
    <source>
        <strain evidence="7">STKMTI.2</strain>
    </source>
</reference>
<dbReference type="RefSeq" id="WP_208843124.1">
    <property type="nucleotide sequence ID" value="NZ_CP072133.1"/>
</dbReference>
<dbReference type="GO" id="GO:0033592">
    <property type="term" value="F:RNA strand annealing activity"/>
    <property type="evidence" value="ECO:0007669"/>
    <property type="project" value="UniProtKB-UniRule"/>
</dbReference>
<evidence type="ECO:0000256" key="4">
    <source>
        <dbReference type="HAMAP-Rule" id="MF_00749"/>
    </source>
</evidence>
<dbReference type="GO" id="GO:0034057">
    <property type="term" value="F:RNA strand-exchange activity"/>
    <property type="evidence" value="ECO:0007669"/>
    <property type="project" value="UniProtKB-UniRule"/>
</dbReference>
<dbReference type="Proteomes" id="UP000664904">
    <property type="component" value="Chromosome"/>
</dbReference>
<dbReference type="SUPFAM" id="SSF48657">
    <property type="entry name" value="FinO-like"/>
    <property type="match status" value="1"/>
</dbReference>
<sequence length="227" mass="25775">METTNKLKDINEVLEFLYKEFPNCFKAKDGIKPLKVGIFKDIAERIEGSEQVSKTQVRQALRKYTSNWRYLESVTQNEFRIDLDGNQAEKIEAEHIEHAQKALEESRAKRAKKPAPKGKRPFVKRDGAPREGGSSDTKPYKKRPFDRNKGDDKRARVNSKPAEAPVKRTGKVELLPASEVKVNAKVKVKLGQTLVNATITEVNKDEVFVELVTGMQVKTKADSLYFI</sequence>
<comment type="subcellular location">
    <subcellularLocation>
        <location evidence="4">Cytoplasm</location>
    </subcellularLocation>
</comment>
<evidence type="ECO:0000256" key="2">
    <source>
        <dbReference type="ARBA" id="ARBA00022884"/>
    </source>
</evidence>
<keyword evidence="2 4" id="KW-0694">RNA-binding</keyword>
<dbReference type="EMBL" id="CP072133">
    <property type="protein sequence ID" value="QTH71498.1"/>
    <property type="molecule type" value="Genomic_DNA"/>
</dbReference>
<dbReference type="Pfam" id="PF04352">
    <property type="entry name" value="ProQ"/>
    <property type="match status" value="1"/>
</dbReference>
<dbReference type="NCBIfam" id="NF003434">
    <property type="entry name" value="PRK04950.1"/>
    <property type="match status" value="1"/>
</dbReference>
<keyword evidence="3 4" id="KW-0143">Chaperone</keyword>
<dbReference type="PANTHER" id="PTHR38106">
    <property type="entry name" value="RNA CHAPERONE PROQ"/>
    <property type="match status" value="1"/>
</dbReference>
<comment type="similarity">
    <text evidence="4">Belongs to the ProQ family.</text>
</comment>
<evidence type="ECO:0000256" key="1">
    <source>
        <dbReference type="ARBA" id="ARBA00022490"/>
    </source>
</evidence>
<feature type="compositionally biased region" description="Basic and acidic residues" evidence="5">
    <location>
        <begin position="99"/>
        <end position="108"/>
    </location>
</feature>
<gene>
    <name evidence="4 7" type="primary">proQ</name>
    <name evidence="7" type="ORF">J5O05_00425</name>
</gene>
<dbReference type="InterPro" id="IPR023529">
    <property type="entry name" value="ProQ"/>
</dbReference>
<feature type="region of interest" description="Disordered" evidence="5">
    <location>
        <begin position="99"/>
        <end position="168"/>
    </location>
</feature>
<dbReference type="GO" id="GO:0010608">
    <property type="term" value="P:post-transcriptional regulation of gene expression"/>
    <property type="evidence" value="ECO:0007669"/>
    <property type="project" value="InterPro"/>
</dbReference>